<organism evidence="2">
    <name type="scientific">marine metagenome</name>
    <dbReference type="NCBI Taxonomy" id="408172"/>
    <lineage>
        <taxon>unclassified sequences</taxon>
        <taxon>metagenomes</taxon>
        <taxon>ecological metagenomes</taxon>
    </lineage>
</organism>
<keyword evidence="1" id="KW-1133">Transmembrane helix</keyword>
<feature type="non-terminal residue" evidence="2">
    <location>
        <position position="203"/>
    </location>
</feature>
<proteinExistence type="predicted"/>
<reference evidence="2" key="1">
    <citation type="submission" date="2018-05" db="EMBL/GenBank/DDBJ databases">
        <authorList>
            <person name="Lanie J.A."/>
            <person name="Ng W.-L."/>
            <person name="Kazmierczak K.M."/>
            <person name="Andrzejewski T.M."/>
            <person name="Davidsen T.M."/>
            <person name="Wayne K.J."/>
            <person name="Tettelin H."/>
            <person name="Glass J.I."/>
            <person name="Rusch D."/>
            <person name="Podicherti R."/>
            <person name="Tsui H.-C.T."/>
            <person name="Winkler M.E."/>
        </authorList>
    </citation>
    <scope>NUCLEOTIDE SEQUENCE</scope>
</reference>
<evidence type="ECO:0000256" key="1">
    <source>
        <dbReference type="SAM" id="Phobius"/>
    </source>
</evidence>
<name>A0A383BTS1_9ZZZZ</name>
<evidence type="ECO:0000313" key="2">
    <source>
        <dbReference type="EMBL" id="SVE23261.1"/>
    </source>
</evidence>
<keyword evidence="1" id="KW-0472">Membrane</keyword>
<gene>
    <name evidence="2" type="ORF">METZ01_LOCUS476115</name>
</gene>
<accession>A0A383BTS1</accession>
<protein>
    <submittedName>
        <fullName evidence="2">Uncharacterized protein</fullName>
    </submittedName>
</protein>
<keyword evidence="1" id="KW-0812">Transmembrane</keyword>
<dbReference type="AlphaFoldDB" id="A0A383BTS1"/>
<dbReference type="EMBL" id="UINC01203143">
    <property type="protein sequence ID" value="SVE23261.1"/>
    <property type="molecule type" value="Genomic_DNA"/>
</dbReference>
<sequence length="203" mass="22729">MAKNYYKTIQGVRYDRALLEVAEDRIHGQGDGRISKKDAEEIVELSKDGGRITETELRTLKYISENYHFTSKAAAWFAGKLPDIVQAVDPDQFDQAQPLTQQLPELDQASSPLPEQDLSTVKTPQSEEFTPVEEPIVRIPHLIWGVLLFVAILVGVVLYQGAIKEIETLELKLSAVPSIQELEQQVSDLQSERSALQTIVSEL</sequence>
<feature type="transmembrane region" description="Helical" evidence="1">
    <location>
        <begin position="142"/>
        <end position="162"/>
    </location>
</feature>